<dbReference type="InterPro" id="IPR025676">
    <property type="entry name" value="Clr5_dom"/>
</dbReference>
<feature type="signal peptide" evidence="1">
    <location>
        <begin position="1"/>
        <end position="20"/>
    </location>
</feature>
<feature type="chain" id="PRO_5034347108" description="Clr5 domain-containing protein" evidence="1">
    <location>
        <begin position="21"/>
        <end position="457"/>
    </location>
</feature>
<reference evidence="3 4" key="1">
    <citation type="submission" date="2020-05" db="EMBL/GenBank/DDBJ databases">
        <title>Identification and distribution of gene clusters putatively required for synthesis of sphingolipid metabolism inhibitors in phylogenetically diverse species of the filamentous fungus Fusarium.</title>
        <authorList>
            <person name="Kim H.-S."/>
            <person name="Busman M."/>
            <person name="Brown D.W."/>
            <person name="Divon H."/>
            <person name="Uhlig S."/>
            <person name="Proctor R.H."/>
        </authorList>
    </citation>
    <scope>NUCLEOTIDE SEQUENCE [LARGE SCALE GENOMIC DNA]</scope>
    <source>
        <strain evidence="3 4">NRRL 25311</strain>
    </source>
</reference>
<sequence>MSRVILLALSFELAFFGIAAFSFAPNQSEQKIPIRHPWKRSIIQQLYLDQNMTREEVLSHLQGVHGFSLSTNQFSKATKRWGFYKQPRQVRTNVKPPESIAEEEAPNQLNSQEELFDFEPDVLDTIDETEACSETGIENSIDSQILEHVQSQFSYTGRNLASELPPSLNHSQPQAMDVDFPCDAVPFGTDKSLPESSKGQLEKLKNARKLETGSHSSSSKTFAKVFHDNRINNKLRVDYLTCCYLFQEALHCLDKSGNGLGKRDHCVPRSNMHKLFAPYRREKDKLLASPTISLDMWSILCLIKPYKAGTLDDLLDRLDTNDLQFTDALEACLGLCEKWIELAVKGLPKGALQFDSLLLHQNASESIKNTCRPLREQSRSDGWQEAGYLFAFVWSNEQREAANSWSWLKEAEISGLSPTHFLATMSRIIVHQAARKSLDFGTISGRSRKRMSMKYEP</sequence>
<keyword evidence="4" id="KW-1185">Reference proteome</keyword>
<accession>A0A8H5U9K9</accession>
<organism evidence="3 4">
    <name type="scientific">Fusarium denticulatum</name>
    <dbReference type="NCBI Taxonomy" id="48507"/>
    <lineage>
        <taxon>Eukaryota</taxon>
        <taxon>Fungi</taxon>
        <taxon>Dikarya</taxon>
        <taxon>Ascomycota</taxon>
        <taxon>Pezizomycotina</taxon>
        <taxon>Sordariomycetes</taxon>
        <taxon>Hypocreomycetidae</taxon>
        <taxon>Hypocreales</taxon>
        <taxon>Nectriaceae</taxon>
        <taxon>Fusarium</taxon>
        <taxon>Fusarium fujikuroi species complex</taxon>
    </lineage>
</organism>
<protein>
    <recommendedName>
        <fullName evidence="2">Clr5 domain-containing protein</fullName>
    </recommendedName>
</protein>
<dbReference type="Proteomes" id="UP000562682">
    <property type="component" value="Unassembled WGS sequence"/>
</dbReference>
<dbReference type="Pfam" id="PF14420">
    <property type="entry name" value="Clr5"/>
    <property type="match status" value="1"/>
</dbReference>
<evidence type="ECO:0000259" key="2">
    <source>
        <dbReference type="Pfam" id="PF14420"/>
    </source>
</evidence>
<name>A0A8H5U9K9_9HYPO</name>
<keyword evidence="1" id="KW-0732">Signal</keyword>
<evidence type="ECO:0000256" key="1">
    <source>
        <dbReference type="SAM" id="SignalP"/>
    </source>
</evidence>
<evidence type="ECO:0000313" key="3">
    <source>
        <dbReference type="EMBL" id="KAF5684621.1"/>
    </source>
</evidence>
<evidence type="ECO:0000313" key="4">
    <source>
        <dbReference type="Proteomes" id="UP000562682"/>
    </source>
</evidence>
<gene>
    <name evidence="3" type="ORF">FDENT_6626</name>
</gene>
<dbReference type="AlphaFoldDB" id="A0A8H5U9K9"/>
<proteinExistence type="predicted"/>
<dbReference type="EMBL" id="JAAOAK010000177">
    <property type="protein sequence ID" value="KAF5684621.1"/>
    <property type="molecule type" value="Genomic_DNA"/>
</dbReference>
<feature type="domain" description="Clr5" evidence="2">
    <location>
        <begin position="39"/>
        <end position="85"/>
    </location>
</feature>
<comment type="caution">
    <text evidence="3">The sequence shown here is derived from an EMBL/GenBank/DDBJ whole genome shotgun (WGS) entry which is preliminary data.</text>
</comment>